<feature type="binding site" evidence="10">
    <location>
        <begin position="7"/>
        <end position="13"/>
    </location>
    <ligand>
        <name>NAD(+)</name>
        <dbReference type="ChEBI" id="CHEBI:57540"/>
    </ligand>
</feature>
<evidence type="ECO:0000256" key="6">
    <source>
        <dbReference type="ARBA" id="ARBA00023027"/>
    </source>
</evidence>
<dbReference type="OrthoDB" id="4069699at2759"/>
<dbReference type="InterPro" id="IPR001252">
    <property type="entry name" value="Malate_DH_AS"/>
</dbReference>
<name>A0A1E5RNM3_9ASCO</name>
<dbReference type="InterPro" id="IPR036291">
    <property type="entry name" value="NAD(P)-bd_dom_sf"/>
</dbReference>
<dbReference type="Gene3D" id="3.40.50.720">
    <property type="entry name" value="NAD(P)-binding Rossmann-like Domain"/>
    <property type="match status" value="1"/>
</dbReference>
<dbReference type="NCBIfam" id="TIGR01772">
    <property type="entry name" value="MDH_euk_gproteo"/>
    <property type="match status" value="1"/>
</dbReference>
<dbReference type="PIRSF" id="PIRSF000102">
    <property type="entry name" value="Lac_mal_DH"/>
    <property type="match status" value="1"/>
</dbReference>
<dbReference type="FunFam" id="3.40.50.720:FF:000268">
    <property type="entry name" value="Malate dehydrogenase"/>
    <property type="match status" value="1"/>
</dbReference>
<feature type="domain" description="Lactate/malate dehydrogenase C-terminal" evidence="15">
    <location>
        <begin position="160"/>
        <end position="380"/>
    </location>
</feature>
<dbReference type="Pfam" id="PF00056">
    <property type="entry name" value="Ldh_1_N"/>
    <property type="match status" value="1"/>
</dbReference>
<dbReference type="EC" id="1.1.1.37" evidence="3 12"/>
<evidence type="ECO:0000259" key="14">
    <source>
        <dbReference type="Pfam" id="PF00056"/>
    </source>
</evidence>
<feature type="domain" description="Lactate/malate dehydrogenase N-terminal" evidence="14">
    <location>
        <begin position="1"/>
        <end position="143"/>
    </location>
</feature>
<feature type="binding site" evidence="9">
    <location>
        <position position="166"/>
    </location>
    <ligand>
        <name>substrate</name>
    </ligand>
</feature>
<dbReference type="GO" id="GO:0030060">
    <property type="term" value="F:L-malate dehydrogenase (NAD+) activity"/>
    <property type="evidence" value="ECO:0007669"/>
    <property type="project" value="UniProtKB-EC"/>
</dbReference>
<proteinExistence type="inferred from homology"/>
<evidence type="ECO:0000256" key="1">
    <source>
        <dbReference type="ARBA" id="ARBA00008824"/>
    </source>
</evidence>
<dbReference type="InterPro" id="IPR015955">
    <property type="entry name" value="Lactate_DH/Glyco_Ohase_4_C"/>
</dbReference>
<evidence type="ECO:0000256" key="11">
    <source>
        <dbReference type="RuleBase" id="RU003369"/>
    </source>
</evidence>
<evidence type="ECO:0000256" key="9">
    <source>
        <dbReference type="PIRSR" id="PIRSR000102-2"/>
    </source>
</evidence>
<dbReference type="Pfam" id="PF02866">
    <property type="entry name" value="Ldh_1_C"/>
    <property type="match status" value="1"/>
</dbReference>
<dbReference type="GO" id="GO:0006099">
    <property type="term" value="P:tricarboxylic acid cycle"/>
    <property type="evidence" value="ECO:0007669"/>
    <property type="project" value="UniProtKB-KW"/>
</dbReference>
<evidence type="ECO:0000313" key="17">
    <source>
        <dbReference type="Proteomes" id="UP000095728"/>
    </source>
</evidence>
<feature type="binding site" evidence="10">
    <location>
        <position position="35"/>
    </location>
    <ligand>
        <name>NAD(+)</name>
        <dbReference type="ChEBI" id="CHEBI:57540"/>
    </ligand>
</feature>
<feature type="binding site" evidence="9">
    <location>
        <position position="90"/>
    </location>
    <ligand>
        <name>substrate</name>
    </ligand>
</feature>
<feature type="active site" description="Proton acceptor" evidence="8">
    <location>
        <position position="212"/>
    </location>
</feature>
<evidence type="ECO:0000256" key="5">
    <source>
        <dbReference type="ARBA" id="ARBA00023002"/>
    </source>
</evidence>
<dbReference type="SUPFAM" id="SSF51735">
    <property type="entry name" value="NAD(P)-binding Rossmann-fold domains"/>
    <property type="match status" value="1"/>
</dbReference>
<dbReference type="FunFam" id="3.90.110.10:FF:000009">
    <property type="entry name" value="Malate dehydrogenase"/>
    <property type="match status" value="1"/>
</dbReference>
<evidence type="ECO:0000256" key="8">
    <source>
        <dbReference type="PIRSR" id="PIRSR000102-1"/>
    </source>
</evidence>
<evidence type="ECO:0000256" key="2">
    <source>
        <dbReference type="ARBA" id="ARBA00011738"/>
    </source>
</evidence>
<dbReference type="GO" id="GO:0070013">
    <property type="term" value="C:intracellular organelle lumen"/>
    <property type="evidence" value="ECO:0007669"/>
    <property type="project" value="UniProtKB-ARBA"/>
</dbReference>
<keyword evidence="17" id="KW-1185">Reference proteome</keyword>
<dbReference type="InParanoid" id="A0A1E5RNM3"/>
<comment type="caution">
    <text evidence="16">The sequence shown here is derived from an EMBL/GenBank/DDBJ whole genome shotgun (WGS) entry which is preliminary data.</text>
</comment>
<dbReference type="Gene3D" id="3.90.110.10">
    <property type="entry name" value="Lactate dehydrogenase/glycoside hydrolase, family 4, C-terminal"/>
    <property type="match status" value="1"/>
</dbReference>
<dbReference type="EMBL" id="LPNM01000005">
    <property type="protein sequence ID" value="OEJ88464.1"/>
    <property type="molecule type" value="Genomic_DNA"/>
</dbReference>
<evidence type="ECO:0000256" key="12">
    <source>
        <dbReference type="RuleBase" id="RU003405"/>
    </source>
</evidence>
<dbReference type="Proteomes" id="UP000095728">
    <property type="component" value="Unassembled WGS sequence"/>
</dbReference>
<feature type="binding site" evidence="9">
    <location>
        <position position="96"/>
    </location>
    <ligand>
        <name>substrate</name>
    </ligand>
</feature>
<dbReference type="GO" id="GO:0005739">
    <property type="term" value="C:mitochondrion"/>
    <property type="evidence" value="ECO:0007669"/>
    <property type="project" value="TreeGrafter"/>
</dbReference>
<reference evidence="17" key="1">
    <citation type="journal article" date="2016" name="Genome Announc.">
        <title>Genome sequences of three species of Hanseniaspora isolated from spontaneous wine fermentations.</title>
        <authorList>
            <person name="Sternes P.R."/>
            <person name="Lee D."/>
            <person name="Kutyna D.R."/>
            <person name="Borneman A.R."/>
        </authorList>
    </citation>
    <scope>NUCLEOTIDE SEQUENCE [LARGE SCALE GENOMIC DNA]</scope>
    <source>
        <strain evidence="17">AWRI3579</strain>
    </source>
</reference>
<dbReference type="InterPro" id="IPR022383">
    <property type="entry name" value="Lactate/malate_DH_C"/>
</dbReference>
<evidence type="ECO:0000259" key="15">
    <source>
        <dbReference type="Pfam" id="PF02866"/>
    </source>
</evidence>
<evidence type="ECO:0000313" key="16">
    <source>
        <dbReference type="EMBL" id="OEJ88464.1"/>
    </source>
</evidence>
<dbReference type="PANTHER" id="PTHR11540:SF72">
    <property type="entry name" value="MALATE DEHYDROGENASE, PEROXISOMAL"/>
    <property type="match status" value="1"/>
</dbReference>
<feature type="binding site" evidence="10">
    <location>
        <position position="268"/>
    </location>
    <ligand>
        <name>NAD(+)</name>
        <dbReference type="ChEBI" id="CHEBI:57540"/>
    </ligand>
</feature>
<evidence type="ECO:0000256" key="10">
    <source>
        <dbReference type="PIRSR" id="PIRSR000102-3"/>
    </source>
</evidence>
<gene>
    <name evidence="16" type="ORF">AWRI3579_g959</name>
</gene>
<keyword evidence="6 10" id="KW-0520">NAD</keyword>
<comment type="catalytic activity">
    <reaction evidence="7 12">
        <text>(S)-malate + NAD(+) = oxaloacetate + NADH + H(+)</text>
        <dbReference type="Rhea" id="RHEA:21432"/>
        <dbReference type="ChEBI" id="CHEBI:15378"/>
        <dbReference type="ChEBI" id="CHEBI:15589"/>
        <dbReference type="ChEBI" id="CHEBI:16452"/>
        <dbReference type="ChEBI" id="CHEBI:57540"/>
        <dbReference type="ChEBI" id="CHEBI:57945"/>
        <dbReference type="EC" id="1.1.1.37"/>
    </reaction>
</comment>
<dbReference type="GO" id="GO:0006108">
    <property type="term" value="P:malate metabolic process"/>
    <property type="evidence" value="ECO:0007669"/>
    <property type="project" value="InterPro"/>
</dbReference>
<dbReference type="STRING" id="56408.A0A1E5RNM3"/>
<comment type="subunit">
    <text evidence="2">Homodimer.</text>
</comment>
<feature type="binding site" evidence="10">
    <location>
        <begin position="127"/>
        <end position="129"/>
    </location>
    <ligand>
        <name>NAD(+)</name>
        <dbReference type="ChEBI" id="CHEBI:57540"/>
    </ligand>
</feature>
<keyword evidence="5 11" id="KW-0560">Oxidoreductase</keyword>
<organism evidence="16 17">
    <name type="scientific">Hanseniaspora osmophila</name>
    <dbReference type="NCBI Taxonomy" id="56408"/>
    <lineage>
        <taxon>Eukaryota</taxon>
        <taxon>Fungi</taxon>
        <taxon>Dikarya</taxon>
        <taxon>Ascomycota</taxon>
        <taxon>Saccharomycotina</taxon>
        <taxon>Saccharomycetes</taxon>
        <taxon>Saccharomycodales</taxon>
        <taxon>Saccharomycodaceae</taxon>
        <taxon>Hanseniaspora</taxon>
    </lineage>
</organism>
<dbReference type="PANTHER" id="PTHR11540">
    <property type="entry name" value="MALATE AND LACTATE DEHYDROGENASE"/>
    <property type="match status" value="1"/>
</dbReference>
<comment type="similarity">
    <text evidence="1">Belongs to the LDH/MDH superfamily. MDH type 1 family.</text>
</comment>
<dbReference type="PROSITE" id="PS00068">
    <property type="entry name" value="MDH"/>
    <property type="match status" value="1"/>
</dbReference>
<evidence type="ECO:0000256" key="13">
    <source>
        <dbReference type="SAM" id="MobiDB-lite"/>
    </source>
</evidence>
<sequence length="386" mass="41978">MKVTVIGASGGIGQPLSLLLTQNTTLPINELALFDLRLSKGVSTDLSHMTGPTTGIDAISPKKVKGYGKDELSGALENADIVVIVAGIPRKPGMTRDDLFKINGGIMRNLILETMKHARPDCLVAIISNPVNSLVPLAVETMKQDIHQKYAPEKRVFGVTTLDLVRAITFLKESGQENVTQNGNSSNCNNNSNSNSSSKEDIFKDIVVIGGHSGKTILPIIPESTLLKKGLAKGTNTKDYNDFVYKVQFAGDEVVKAKEGMGSATLSMAYSGYMFVSDLINARCNTQNKQAYTSSTTGMSNTIVAYVCLNNNNKGQQLKEKLHNSVDYFSTPVVLQKNTGFVEHLDFDHTLNKLNTHELQLLNKDVLPQLAKDINKGESFVRSSKL</sequence>
<accession>A0A1E5RNM3</accession>
<dbReference type="InterPro" id="IPR010097">
    <property type="entry name" value="Malate_DH_type1"/>
</dbReference>
<evidence type="ECO:0000256" key="4">
    <source>
        <dbReference type="ARBA" id="ARBA00022532"/>
    </source>
</evidence>
<dbReference type="InterPro" id="IPR001557">
    <property type="entry name" value="L-lactate/malate_DH"/>
</dbReference>
<feature type="compositionally biased region" description="Low complexity" evidence="13">
    <location>
        <begin position="184"/>
        <end position="197"/>
    </location>
</feature>
<evidence type="ECO:0000256" key="3">
    <source>
        <dbReference type="ARBA" id="ARBA00012995"/>
    </source>
</evidence>
<feature type="binding site" evidence="10">
    <location>
        <position position="103"/>
    </location>
    <ligand>
        <name>NAD(+)</name>
        <dbReference type="ChEBI" id="CHEBI:57540"/>
    </ligand>
</feature>
<dbReference type="InterPro" id="IPR001236">
    <property type="entry name" value="Lactate/malate_DH_N"/>
</dbReference>
<evidence type="ECO:0000256" key="7">
    <source>
        <dbReference type="ARBA" id="ARBA00048313"/>
    </source>
</evidence>
<keyword evidence="4 12" id="KW-0816">Tricarboxylic acid cycle</keyword>
<dbReference type="SUPFAM" id="SSF56327">
    <property type="entry name" value="LDH C-terminal domain-like"/>
    <property type="match status" value="1"/>
</dbReference>
<feature type="region of interest" description="Disordered" evidence="13">
    <location>
        <begin position="178"/>
        <end position="198"/>
    </location>
</feature>
<protein>
    <recommendedName>
        <fullName evidence="3 12">Malate dehydrogenase</fullName>
        <ecNumber evidence="3 12">1.1.1.37</ecNumber>
    </recommendedName>
</protein>
<dbReference type="AlphaFoldDB" id="A0A1E5RNM3"/>
<feature type="binding site" evidence="9">
    <location>
        <position position="129"/>
    </location>
    <ligand>
        <name>substrate</name>
    </ligand>
</feature>